<proteinExistence type="predicted"/>
<feature type="transmembrane region" description="Helical" evidence="7">
    <location>
        <begin position="127"/>
        <end position="147"/>
    </location>
</feature>
<dbReference type="Pfam" id="PF12801">
    <property type="entry name" value="Fer4_5"/>
    <property type="match status" value="2"/>
</dbReference>
<keyword evidence="2" id="KW-0004">4Fe-4S</keyword>
<sequence>MPSPYLRRAVQLFFILIFLTLFVATTYRGGNEVHYPINVFFQVDPLTAIGNILATKSFEGFVDFFLPSLIILLATIIIGRFFCGWVCPVGGVLDLLRPVVYGGKARARGAEGGLWLKNAKFPKSLKYYLLIIILIPTLFSVNLTGIFDPLSIAIRSLTIAIYPLFSSLSFSIFSWLFGFDLPVITPVTDATYGFLSRIILPFKQGFFALSIFSLAIFLGIIIAERIRPRFWCRYLCPLGAVLSIFATFSFLKRTPARLCKDCQDCSDNCIMDAFSEFEKGGDFLKGECILTEDCVTLCQKGRVENTLSLKSIRSRGGRSDIRRRYVITSAIAGLFVQPLLSVSPVRKLKKEGGINFLIRPPGAMDEAEFIERCIKCTECMMVCPTGGLQPDIAMGGLESIYSPVLVPRIGYCEYLCTLCGQVCPTDAIRELKVDEKKETVIGKAYIDTDRCLPWAHNVNCIVCEEHCPTADKAIKYHKWKEGDEPSTDGSPLKKPYVIYDLCVGCGICENKCPIGGRSAIIVTSMKEEI</sequence>
<dbReference type="GO" id="GO:0051539">
    <property type="term" value="F:4 iron, 4 sulfur cluster binding"/>
    <property type="evidence" value="ECO:0007669"/>
    <property type="project" value="UniProtKB-KW"/>
</dbReference>
<evidence type="ECO:0000256" key="4">
    <source>
        <dbReference type="ARBA" id="ARBA00022982"/>
    </source>
</evidence>
<comment type="caution">
    <text evidence="9">The sequence shown here is derived from an EMBL/GenBank/DDBJ whole genome shotgun (WGS) entry which is preliminary data.</text>
</comment>
<evidence type="ECO:0000256" key="3">
    <source>
        <dbReference type="ARBA" id="ARBA00022723"/>
    </source>
</evidence>
<organism evidence="9 10">
    <name type="scientific">Candidatus Zymogenus saltonus</name>
    <dbReference type="NCBI Taxonomy" id="2844893"/>
    <lineage>
        <taxon>Bacteria</taxon>
        <taxon>Deltaproteobacteria</taxon>
        <taxon>Candidatus Zymogenia</taxon>
        <taxon>Candidatus Zymogeniales</taxon>
        <taxon>Candidatus Zymogenaceae</taxon>
        <taxon>Candidatus Zymogenus</taxon>
    </lineage>
</organism>
<evidence type="ECO:0000256" key="7">
    <source>
        <dbReference type="SAM" id="Phobius"/>
    </source>
</evidence>
<dbReference type="PANTHER" id="PTHR30176">
    <property type="entry name" value="FERREDOXIN-TYPE PROTEIN NAPH"/>
    <property type="match status" value="1"/>
</dbReference>
<dbReference type="Pfam" id="PF00037">
    <property type="entry name" value="Fer4"/>
    <property type="match status" value="1"/>
</dbReference>
<keyword evidence="5" id="KW-0408">Iron</keyword>
<protein>
    <submittedName>
        <fullName evidence="9">4Fe-4S binding protein</fullName>
    </submittedName>
</protein>
<dbReference type="AlphaFoldDB" id="A0A9D8KEB4"/>
<dbReference type="EMBL" id="JAFGIX010000032">
    <property type="protein sequence ID" value="MBN1572933.1"/>
    <property type="molecule type" value="Genomic_DNA"/>
</dbReference>
<dbReference type="InterPro" id="IPR017900">
    <property type="entry name" value="4Fe4S_Fe_S_CS"/>
</dbReference>
<dbReference type="CDD" id="cd16373">
    <property type="entry name" value="DMSOR_beta_like"/>
    <property type="match status" value="1"/>
</dbReference>
<dbReference type="InterPro" id="IPR051684">
    <property type="entry name" value="Electron_Trans/Redox"/>
</dbReference>
<feature type="domain" description="4Fe-4S ferredoxin-type" evidence="8">
    <location>
        <begin position="493"/>
        <end position="522"/>
    </location>
</feature>
<dbReference type="GO" id="GO:0046872">
    <property type="term" value="F:metal ion binding"/>
    <property type="evidence" value="ECO:0007669"/>
    <property type="project" value="UniProtKB-KW"/>
</dbReference>
<name>A0A9D8KEB4_9DELT</name>
<dbReference type="PROSITE" id="PS00198">
    <property type="entry name" value="4FE4S_FER_1"/>
    <property type="match status" value="2"/>
</dbReference>
<keyword evidence="7" id="KW-0472">Membrane</keyword>
<feature type="transmembrane region" description="Helical" evidence="7">
    <location>
        <begin position="61"/>
        <end position="82"/>
    </location>
</feature>
<reference evidence="9" key="2">
    <citation type="submission" date="2021-01" db="EMBL/GenBank/DDBJ databases">
        <authorList>
            <person name="Hahn C.R."/>
            <person name="Youssef N.H."/>
            <person name="Elshahed M."/>
        </authorList>
    </citation>
    <scope>NUCLEOTIDE SEQUENCE</scope>
    <source>
        <strain evidence="9">Zod_Metabat.24</strain>
    </source>
</reference>
<keyword evidence="6" id="KW-0411">Iron-sulfur</keyword>
<feature type="domain" description="4Fe-4S ferredoxin-type" evidence="8">
    <location>
        <begin position="363"/>
        <end position="393"/>
    </location>
</feature>
<evidence type="ECO:0000256" key="6">
    <source>
        <dbReference type="ARBA" id="ARBA00023014"/>
    </source>
</evidence>
<evidence type="ECO:0000256" key="2">
    <source>
        <dbReference type="ARBA" id="ARBA00022485"/>
    </source>
</evidence>
<dbReference type="PROSITE" id="PS51379">
    <property type="entry name" value="4FE4S_FER_2"/>
    <property type="match status" value="3"/>
</dbReference>
<keyword evidence="7" id="KW-1133">Transmembrane helix</keyword>
<dbReference type="SUPFAM" id="SSF54862">
    <property type="entry name" value="4Fe-4S ferredoxins"/>
    <property type="match status" value="2"/>
</dbReference>
<keyword evidence="1" id="KW-0813">Transport</keyword>
<gene>
    <name evidence="9" type="ORF">JW984_07040</name>
</gene>
<evidence type="ECO:0000256" key="5">
    <source>
        <dbReference type="ARBA" id="ARBA00023004"/>
    </source>
</evidence>
<evidence type="ECO:0000313" key="9">
    <source>
        <dbReference type="EMBL" id="MBN1572933.1"/>
    </source>
</evidence>
<dbReference type="Proteomes" id="UP000809273">
    <property type="component" value="Unassembled WGS sequence"/>
</dbReference>
<keyword evidence="7" id="KW-0812">Transmembrane</keyword>
<feature type="transmembrane region" description="Helical" evidence="7">
    <location>
        <begin position="159"/>
        <end position="178"/>
    </location>
</feature>
<feature type="transmembrane region" description="Helical" evidence="7">
    <location>
        <begin position="198"/>
        <end position="222"/>
    </location>
</feature>
<evidence type="ECO:0000313" key="10">
    <source>
        <dbReference type="Proteomes" id="UP000809273"/>
    </source>
</evidence>
<feature type="domain" description="4Fe-4S ferredoxin-type" evidence="8">
    <location>
        <begin position="401"/>
        <end position="434"/>
    </location>
</feature>
<accession>A0A9D8KEB4</accession>
<reference evidence="9" key="1">
    <citation type="journal article" date="2021" name="Environ. Microbiol.">
        <title>Genomic characterization of three novel Desulfobacterota classes expand the metabolic and phylogenetic diversity of the phylum.</title>
        <authorList>
            <person name="Murphy C.L."/>
            <person name="Biggerstaff J."/>
            <person name="Eichhorn A."/>
            <person name="Ewing E."/>
            <person name="Shahan R."/>
            <person name="Soriano D."/>
            <person name="Stewart S."/>
            <person name="VanMol K."/>
            <person name="Walker R."/>
            <person name="Walters P."/>
            <person name="Elshahed M.S."/>
            <person name="Youssef N.H."/>
        </authorList>
    </citation>
    <scope>NUCLEOTIDE SEQUENCE</scope>
    <source>
        <strain evidence="9">Zod_Metabat.24</strain>
    </source>
</reference>
<dbReference type="GO" id="GO:0005886">
    <property type="term" value="C:plasma membrane"/>
    <property type="evidence" value="ECO:0007669"/>
    <property type="project" value="TreeGrafter"/>
</dbReference>
<dbReference type="PANTHER" id="PTHR30176:SF3">
    <property type="entry name" value="FERREDOXIN-TYPE PROTEIN NAPH"/>
    <property type="match status" value="1"/>
</dbReference>
<evidence type="ECO:0000256" key="1">
    <source>
        <dbReference type="ARBA" id="ARBA00022448"/>
    </source>
</evidence>
<dbReference type="InterPro" id="IPR017896">
    <property type="entry name" value="4Fe4S_Fe-S-bd"/>
</dbReference>
<keyword evidence="4" id="KW-0249">Electron transport</keyword>
<feature type="transmembrane region" description="Helical" evidence="7">
    <location>
        <begin position="234"/>
        <end position="251"/>
    </location>
</feature>
<dbReference type="Gene3D" id="3.30.70.20">
    <property type="match status" value="2"/>
</dbReference>
<feature type="transmembrane region" description="Helical" evidence="7">
    <location>
        <begin position="12"/>
        <end position="29"/>
    </location>
</feature>
<evidence type="ECO:0000259" key="8">
    <source>
        <dbReference type="PROSITE" id="PS51379"/>
    </source>
</evidence>
<keyword evidence="3" id="KW-0479">Metal-binding</keyword>